<dbReference type="Pfam" id="PF22456">
    <property type="entry name" value="PqqF-like_C_4"/>
    <property type="match status" value="1"/>
</dbReference>
<accession>A0ABP0HIQ5</accession>
<dbReference type="InterPro" id="IPR011249">
    <property type="entry name" value="Metalloenz_LuxS/M16"/>
</dbReference>
<dbReference type="Proteomes" id="UP001642464">
    <property type="component" value="Unassembled WGS sequence"/>
</dbReference>
<reference evidence="3 4" key="1">
    <citation type="submission" date="2024-02" db="EMBL/GenBank/DDBJ databases">
        <authorList>
            <person name="Chen Y."/>
            <person name="Shah S."/>
            <person name="Dougan E. K."/>
            <person name="Thang M."/>
            <person name="Chan C."/>
        </authorList>
    </citation>
    <scope>NUCLEOTIDE SEQUENCE [LARGE SCALE GENOMIC DNA]</scope>
</reference>
<dbReference type="PANTHER" id="PTHR43690:SF18">
    <property type="entry name" value="INSULIN-DEGRADING ENZYME-RELATED"/>
    <property type="match status" value="1"/>
</dbReference>
<proteinExistence type="predicted"/>
<name>A0ABP0HIQ5_9DINO</name>
<evidence type="ECO:0000256" key="1">
    <source>
        <dbReference type="ARBA" id="ARBA00022723"/>
    </source>
</evidence>
<feature type="non-terminal residue" evidence="3">
    <location>
        <position position="1"/>
    </location>
</feature>
<keyword evidence="4" id="KW-1185">Reference proteome</keyword>
<evidence type="ECO:0000313" key="4">
    <source>
        <dbReference type="Proteomes" id="UP001642464"/>
    </source>
</evidence>
<organism evidence="3 4">
    <name type="scientific">Durusdinium trenchii</name>
    <dbReference type="NCBI Taxonomy" id="1381693"/>
    <lineage>
        <taxon>Eukaryota</taxon>
        <taxon>Sar</taxon>
        <taxon>Alveolata</taxon>
        <taxon>Dinophyceae</taxon>
        <taxon>Suessiales</taxon>
        <taxon>Symbiodiniaceae</taxon>
        <taxon>Durusdinium</taxon>
    </lineage>
</organism>
<dbReference type="Gene3D" id="3.30.830.10">
    <property type="entry name" value="Metalloenzyme, LuxS/M16 peptidase-like"/>
    <property type="match status" value="2"/>
</dbReference>
<evidence type="ECO:0000313" key="3">
    <source>
        <dbReference type="EMBL" id="CAK8990100.1"/>
    </source>
</evidence>
<protein>
    <submittedName>
        <fullName evidence="3">Nardilysin-like (N-arginine dibasic convertase-like) (NRD convertase-like) (NRD-C)</fullName>
    </submittedName>
</protein>
<evidence type="ECO:0000259" key="2">
    <source>
        <dbReference type="Pfam" id="PF22456"/>
    </source>
</evidence>
<sequence length="383" mass="42345">ALRAALGVEAAQQRRSFEAQLDRLRRDLESFASQPPISQAAYWSGLALIRPEFSLQELLEATKRLRLEDVSSFAVELWDSCRRSSRNAPSASLCWGNLREDEGESLVRRIRDILGVRLREEVKEAPAPRIAQVPVRPQGPGVVLVHEVMDGTEENAAVEVIFQGGTTRGGAPEALERLAEMQVLSSVMSDAFYEQLRTREQLGYIVSCRADRNEGVFSLVCVVQGAAKSALEVLKRIDAFLDSVPDTLKAKSDAEIQSLADSLAQARLARPQQLLSAVERSWGEIRSQEFLWSRPLDEALALRKVRKAQVIEAFNRWVRPGGAERRRLCSLVLRGAEAAARQLEGEGAEAGAARKGDERKGGAGHFCLLEAFHGEMVHFCDGF</sequence>
<keyword evidence="1" id="KW-0479">Metal-binding</keyword>
<comment type="caution">
    <text evidence="3">The sequence shown here is derived from an EMBL/GenBank/DDBJ whole genome shotgun (WGS) entry which is preliminary data.</text>
</comment>
<gene>
    <name evidence="3" type="ORF">SCF082_LOCUS2098</name>
</gene>
<dbReference type="InterPro" id="IPR050626">
    <property type="entry name" value="Peptidase_M16"/>
</dbReference>
<dbReference type="InterPro" id="IPR054734">
    <property type="entry name" value="PqqF-like_C_4"/>
</dbReference>
<dbReference type="EMBL" id="CAXAMM010001036">
    <property type="protein sequence ID" value="CAK8990100.1"/>
    <property type="molecule type" value="Genomic_DNA"/>
</dbReference>
<dbReference type="PANTHER" id="PTHR43690">
    <property type="entry name" value="NARDILYSIN"/>
    <property type="match status" value="1"/>
</dbReference>
<feature type="domain" description="Coenzyme PQQ synthesis protein F-like C-terminal lobe" evidence="2">
    <location>
        <begin position="184"/>
        <end position="282"/>
    </location>
</feature>
<dbReference type="SUPFAM" id="SSF63411">
    <property type="entry name" value="LuxS/MPP-like metallohydrolase"/>
    <property type="match status" value="1"/>
</dbReference>